<dbReference type="EMBL" id="JAGFNK010000440">
    <property type="protein sequence ID" value="KAI9450321.1"/>
    <property type="molecule type" value="Genomic_DNA"/>
</dbReference>
<sequence length="392" mass="44500">MYCMKHRQWLLLLIAIGFSLSLQAQNIPGPVKGVTYYPSVRFMVNAPTLLPKLYKEGNFTAIKNFVDNWNLSPAPGYEFIFVINSLYSIENNTFSVHELPANFLNLLDNYVKETGKAANGHSDFKYYIYLPDGHYNYDATNSAKKLLQFTQAWAKHLVATRKLNSTASLVCRSIAGDIQKPGAYYRENKAGYADIRQFMDTIDAFREHCFAARRDKPAMVANFLTGIWIPTRHLAILDAHPSIGMELGWRNAKNEVDLNWSFRFNQPIHNAYNVLRSGYVYSSTWYDGGYIGLDYTHYTMHHKHFDMGYTAAVAYDYFDAFDGITNNQDLTGLMPINIGCFDLNGGIQCKYFIGRGPCIGIQAKYHLLNYCNKGGTDLAGHAFTIDLFIGSR</sequence>
<evidence type="ECO:0000313" key="2">
    <source>
        <dbReference type="Proteomes" id="UP001207468"/>
    </source>
</evidence>
<protein>
    <submittedName>
        <fullName evidence="1">Uncharacterized protein</fullName>
    </submittedName>
</protein>
<proteinExistence type="predicted"/>
<keyword evidence="2" id="KW-1185">Reference proteome</keyword>
<dbReference type="Proteomes" id="UP001207468">
    <property type="component" value="Unassembled WGS sequence"/>
</dbReference>
<reference evidence="1" key="1">
    <citation type="submission" date="2021-03" db="EMBL/GenBank/DDBJ databases">
        <title>Evolutionary priming and transition to the ectomycorrhizal habit in an iconic lineage of mushroom-forming fungi: is preadaptation a requirement?</title>
        <authorList>
            <consortium name="DOE Joint Genome Institute"/>
            <person name="Looney B.P."/>
            <person name="Miyauchi S."/>
            <person name="Morin E."/>
            <person name="Drula E."/>
            <person name="Courty P.E."/>
            <person name="Chicoki N."/>
            <person name="Fauchery L."/>
            <person name="Kohler A."/>
            <person name="Kuo A."/>
            <person name="LaButti K."/>
            <person name="Pangilinan J."/>
            <person name="Lipzen A."/>
            <person name="Riley R."/>
            <person name="Andreopoulos W."/>
            <person name="He G."/>
            <person name="Johnson J."/>
            <person name="Barry K.W."/>
            <person name="Grigoriev I.V."/>
            <person name="Nagy L."/>
            <person name="Hibbett D."/>
            <person name="Henrissat B."/>
            <person name="Matheny P.B."/>
            <person name="Labbe J."/>
            <person name="Martin A.F."/>
        </authorList>
    </citation>
    <scope>NUCLEOTIDE SEQUENCE</scope>
    <source>
        <strain evidence="1">BPL698</strain>
    </source>
</reference>
<evidence type="ECO:0000313" key="1">
    <source>
        <dbReference type="EMBL" id="KAI9450321.1"/>
    </source>
</evidence>
<accession>A0ACC0TWW9</accession>
<organism evidence="1 2">
    <name type="scientific">Russula earlei</name>
    <dbReference type="NCBI Taxonomy" id="71964"/>
    <lineage>
        <taxon>Eukaryota</taxon>
        <taxon>Fungi</taxon>
        <taxon>Dikarya</taxon>
        <taxon>Basidiomycota</taxon>
        <taxon>Agaricomycotina</taxon>
        <taxon>Agaricomycetes</taxon>
        <taxon>Russulales</taxon>
        <taxon>Russulaceae</taxon>
        <taxon>Russula</taxon>
    </lineage>
</organism>
<gene>
    <name evidence="1" type="ORF">F5148DRAFT_1337168</name>
</gene>
<comment type="caution">
    <text evidence="1">The sequence shown here is derived from an EMBL/GenBank/DDBJ whole genome shotgun (WGS) entry which is preliminary data.</text>
</comment>
<name>A0ACC0TWW9_9AGAM</name>